<dbReference type="EMBL" id="CP013615">
    <property type="protein sequence ID" value="AMN31294.1"/>
    <property type="molecule type" value="Genomic_DNA"/>
</dbReference>
<protein>
    <submittedName>
        <fullName evidence="1">Uncharacterized protein</fullName>
    </submittedName>
</protein>
<dbReference type="AlphaFoldDB" id="A0A140GRY5"/>
<accession>A0A140GRY5</accession>
<name>A0A140GRY5_CLOPF</name>
<proteinExistence type="predicted"/>
<dbReference type="PATRIC" id="fig|1502.177.peg.3588"/>
<geneLocation type="plasmid" evidence="1 2">
    <name>pJFP838A</name>
</geneLocation>
<evidence type="ECO:0000313" key="1">
    <source>
        <dbReference type="EMBL" id="AMN31294.1"/>
    </source>
</evidence>
<dbReference type="Proteomes" id="UP000070260">
    <property type="component" value="Plasmid pJFP838A"/>
</dbReference>
<gene>
    <name evidence="1" type="ORF">JFP838_pA0378</name>
</gene>
<dbReference type="RefSeq" id="WP_061429878.1">
    <property type="nucleotide sequence ID" value="NZ_CP013615.1"/>
</dbReference>
<evidence type="ECO:0000313" key="2">
    <source>
        <dbReference type="Proteomes" id="UP000070260"/>
    </source>
</evidence>
<keyword evidence="1" id="KW-0614">Plasmid</keyword>
<reference evidence="1 2" key="1">
    <citation type="journal article" date="2016" name="PLoS ONE">
        <title>Plasmid Characterization and Chromosome Analysis of Two netF+ Clostridium perfringens Isolates Associated with Foal and Canine Necrotizing Enteritis.</title>
        <authorList>
            <person name="Mehdizadeh Gohari I."/>
            <person name="Kropinski A.M."/>
            <person name="Weese S.J."/>
            <person name="Parreira V.R."/>
            <person name="Whitehead A.E."/>
            <person name="Boerlin P."/>
            <person name="Prescott J.F."/>
        </authorList>
    </citation>
    <scope>NUCLEOTIDE SEQUENCE [LARGE SCALE GENOMIC DNA]</scope>
    <source>
        <strain evidence="1 2">JP838</strain>
        <plasmid evidence="2">Plasmid pJFP838A</plasmid>
    </source>
</reference>
<organism evidence="1 2">
    <name type="scientific">Clostridium perfringens</name>
    <dbReference type="NCBI Taxonomy" id="1502"/>
    <lineage>
        <taxon>Bacteria</taxon>
        <taxon>Bacillati</taxon>
        <taxon>Bacillota</taxon>
        <taxon>Clostridia</taxon>
        <taxon>Eubacteriales</taxon>
        <taxon>Clostridiaceae</taxon>
        <taxon>Clostridium</taxon>
    </lineage>
</organism>
<sequence length="64" mass="7431">MKIYEVELARKDYWTGEVVKGTVFKEIKANKSEHPGVLAKDIYTKIGWNVDSYELSVVSIKRIR</sequence>